<evidence type="ECO:0000256" key="1">
    <source>
        <dbReference type="ARBA" id="ARBA00023125"/>
    </source>
</evidence>
<dbReference type="Pfam" id="PF00505">
    <property type="entry name" value="HMG_box"/>
    <property type="match status" value="2"/>
</dbReference>
<dbReference type="SMART" id="SM00398">
    <property type="entry name" value="HMG"/>
    <property type="match status" value="2"/>
</dbReference>
<dbReference type="AlphaFoldDB" id="A0AAE0KVU8"/>
<proteinExistence type="predicted"/>
<evidence type="ECO:0000313" key="5">
    <source>
        <dbReference type="EMBL" id="KAK3262310.1"/>
    </source>
</evidence>
<evidence type="ECO:0000313" key="6">
    <source>
        <dbReference type="Proteomes" id="UP001190700"/>
    </source>
</evidence>
<reference evidence="5 6" key="1">
    <citation type="journal article" date="2015" name="Genome Biol. Evol.">
        <title>Comparative Genomics of a Bacterivorous Green Alga Reveals Evolutionary Causalities and Consequences of Phago-Mixotrophic Mode of Nutrition.</title>
        <authorList>
            <person name="Burns J.A."/>
            <person name="Paasch A."/>
            <person name="Narechania A."/>
            <person name="Kim E."/>
        </authorList>
    </citation>
    <scope>NUCLEOTIDE SEQUENCE [LARGE SCALE GENOMIC DNA]</scope>
    <source>
        <strain evidence="5 6">PLY_AMNH</strain>
    </source>
</reference>
<feature type="region of interest" description="Disordered" evidence="3">
    <location>
        <begin position="1"/>
        <end position="61"/>
    </location>
</feature>
<evidence type="ECO:0000256" key="2">
    <source>
        <dbReference type="PROSITE-ProRule" id="PRU00267"/>
    </source>
</evidence>
<dbReference type="EMBL" id="LGRX02016320">
    <property type="protein sequence ID" value="KAK3262310.1"/>
    <property type="molecule type" value="Genomic_DNA"/>
</dbReference>
<feature type="domain" description="HMG box" evidence="4">
    <location>
        <begin position="350"/>
        <end position="419"/>
    </location>
</feature>
<dbReference type="PROSITE" id="PS50118">
    <property type="entry name" value="HMG_BOX_2"/>
    <property type="match status" value="2"/>
</dbReference>
<keyword evidence="6" id="KW-1185">Reference proteome</keyword>
<feature type="compositionally biased region" description="Polar residues" evidence="3">
    <location>
        <begin position="26"/>
        <end position="54"/>
    </location>
</feature>
<name>A0AAE0KVU8_9CHLO</name>
<keyword evidence="2" id="KW-0539">Nucleus</keyword>
<dbReference type="Proteomes" id="UP001190700">
    <property type="component" value="Unassembled WGS sequence"/>
</dbReference>
<organism evidence="5 6">
    <name type="scientific">Cymbomonas tetramitiformis</name>
    <dbReference type="NCBI Taxonomy" id="36881"/>
    <lineage>
        <taxon>Eukaryota</taxon>
        <taxon>Viridiplantae</taxon>
        <taxon>Chlorophyta</taxon>
        <taxon>Pyramimonadophyceae</taxon>
        <taxon>Pyramimonadales</taxon>
        <taxon>Pyramimonadaceae</taxon>
        <taxon>Cymbomonas</taxon>
    </lineage>
</organism>
<keyword evidence="1 2" id="KW-0238">DNA-binding</keyword>
<dbReference type="GO" id="GO:0003677">
    <property type="term" value="F:DNA binding"/>
    <property type="evidence" value="ECO:0007669"/>
    <property type="project" value="UniProtKB-UniRule"/>
</dbReference>
<feature type="DNA-binding region" description="HMG box" evidence="2">
    <location>
        <begin position="350"/>
        <end position="419"/>
    </location>
</feature>
<dbReference type="GO" id="GO:0005634">
    <property type="term" value="C:nucleus"/>
    <property type="evidence" value="ECO:0007669"/>
    <property type="project" value="UniProtKB-UniRule"/>
</dbReference>
<feature type="DNA-binding region" description="HMG box" evidence="2">
    <location>
        <begin position="254"/>
        <end position="322"/>
    </location>
</feature>
<accession>A0AAE0KVU8</accession>
<feature type="domain" description="HMG box" evidence="4">
    <location>
        <begin position="254"/>
        <end position="322"/>
    </location>
</feature>
<dbReference type="PANTHER" id="PTHR48112:SF22">
    <property type="entry name" value="MITOCHONDRIAL TRANSCRIPTION FACTOR A, ISOFORM B"/>
    <property type="match status" value="1"/>
</dbReference>
<dbReference type="PANTHER" id="PTHR48112">
    <property type="entry name" value="HIGH MOBILITY GROUP PROTEIN DSP1"/>
    <property type="match status" value="1"/>
</dbReference>
<protein>
    <recommendedName>
        <fullName evidence="4">HMG box domain-containing protein</fullName>
    </recommendedName>
</protein>
<dbReference type="InterPro" id="IPR009071">
    <property type="entry name" value="HMG_box_dom"/>
</dbReference>
<comment type="caution">
    <text evidence="5">The sequence shown here is derived from an EMBL/GenBank/DDBJ whole genome shotgun (WGS) entry which is preliminary data.</text>
</comment>
<dbReference type="InterPro" id="IPR050342">
    <property type="entry name" value="HMGB"/>
</dbReference>
<feature type="region of interest" description="Disordered" evidence="3">
    <location>
        <begin position="327"/>
        <end position="351"/>
    </location>
</feature>
<dbReference type="SUPFAM" id="SSF47095">
    <property type="entry name" value="HMG-box"/>
    <property type="match status" value="2"/>
</dbReference>
<sequence>MDQKPEEAGFNEPNNSLVSEEPDKNANCSAVQGTPATLLSQQPGAETPSSSLLPFQTPYPMDSIVLPSQTVEEPLPAIQQAHAATALQPMMSDSEPQAPAAASTVATTQSVLLPMAKEIVPVKDDSGPSGGNESLPIGTLVSSIVDASDSPVNVPTAAVTVPMAFSGDPLTGESGPSADAVQAILGTSNVEPFTIPPNVQPEVPDVGVGIVDPTGALLPSTSQNMVPSQVSLDRAAKIAESKKRRRKMKDKEAPKKPRSAYIVYLDSHREEVRREQPDMKMKDITTALAEKWKFVGPDELAECKRVAENERTAYEHAKKIYLEMKAAAPQDFPEPDRPKAKRAKKDKEAPKKGRSAFILFLMEFRQRNKQENNSSRAFADVSKQVGEAWAKLTDDERRPYLERAQLESDSYEEKKKEYFDRKQVASEPLTAYPAAPHLLPVQSALNLLCPGLQAAAKPVAAASEVAPMNLQQPLTADLSLGLLVAAMGVDSAVLAAHASSLQAKVPGLNLASSLGGLLAGAGLQQVQPQAEAVVSQAAVPQTPLNLPQGISLAQLALQNQVDALMASHEQLSAMPLGTAAMTQQAPVLSTAAEVLDVFLRLPYPRLRGLDAILSIKMQF</sequence>
<evidence type="ECO:0000256" key="3">
    <source>
        <dbReference type="SAM" id="MobiDB-lite"/>
    </source>
</evidence>
<dbReference type="InterPro" id="IPR036910">
    <property type="entry name" value="HMG_box_dom_sf"/>
</dbReference>
<evidence type="ECO:0000259" key="4">
    <source>
        <dbReference type="PROSITE" id="PS50118"/>
    </source>
</evidence>
<dbReference type="Gene3D" id="1.10.30.10">
    <property type="entry name" value="High mobility group box domain"/>
    <property type="match status" value="2"/>
</dbReference>
<gene>
    <name evidence="5" type="ORF">CYMTET_28832</name>
</gene>